<evidence type="ECO:0000256" key="11">
    <source>
        <dbReference type="RuleBase" id="RU004423"/>
    </source>
</evidence>
<evidence type="ECO:0000256" key="12">
    <source>
        <dbReference type="RuleBase" id="RU004424"/>
    </source>
</evidence>
<feature type="non-terminal residue" evidence="14">
    <location>
        <position position="316"/>
    </location>
</feature>
<feature type="transmembrane region" description="Helical" evidence="13">
    <location>
        <begin position="272"/>
        <end position="293"/>
    </location>
</feature>
<dbReference type="SUPFAM" id="SSF81321">
    <property type="entry name" value="Family A G protein-coupled receptor-like"/>
    <property type="match status" value="1"/>
</dbReference>
<feature type="transmembrane region" description="Helical" evidence="13">
    <location>
        <begin position="239"/>
        <end position="260"/>
    </location>
</feature>
<dbReference type="GO" id="GO:0016020">
    <property type="term" value="C:membrane"/>
    <property type="evidence" value="ECO:0007669"/>
    <property type="project" value="UniProtKB-SubCell"/>
</dbReference>
<keyword evidence="15" id="KW-1185">Reference proteome</keyword>
<dbReference type="Pfam" id="PF05296">
    <property type="entry name" value="TAS2R"/>
    <property type="match status" value="1"/>
</dbReference>
<evidence type="ECO:0000256" key="1">
    <source>
        <dbReference type="ARBA" id="ARBA00004141"/>
    </source>
</evidence>
<evidence type="ECO:0000256" key="8">
    <source>
        <dbReference type="ARBA" id="ARBA00023136"/>
    </source>
</evidence>
<feature type="transmembrane region" description="Helical" evidence="13">
    <location>
        <begin position="12"/>
        <end position="41"/>
    </location>
</feature>
<dbReference type="PANTHER" id="PTHR11394">
    <property type="entry name" value="TASTE RECEPTOR TYPE 2"/>
    <property type="match status" value="1"/>
</dbReference>
<dbReference type="AlphaFoldDB" id="A0A7K9DGU8"/>
<dbReference type="OrthoDB" id="8876749at2759"/>
<comment type="similarity">
    <text evidence="2 11">Belongs to the G-protein coupled receptor T2R family.</text>
</comment>
<dbReference type="InterPro" id="IPR007960">
    <property type="entry name" value="TAS2R"/>
</dbReference>
<evidence type="ECO:0000313" key="15">
    <source>
        <dbReference type="Proteomes" id="UP000518305"/>
    </source>
</evidence>
<evidence type="ECO:0000256" key="13">
    <source>
        <dbReference type="SAM" id="Phobius"/>
    </source>
</evidence>
<keyword evidence="9 12" id="KW-0675">Receptor</keyword>
<dbReference type="GO" id="GO:0004930">
    <property type="term" value="F:G protein-coupled receptor activity"/>
    <property type="evidence" value="ECO:0007669"/>
    <property type="project" value="UniProtKB-KW"/>
</dbReference>
<feature type="transmembrane region" description="Helical" evidence="13">
    <location>
        <begin position="53"/>
        <end position="77"/>
    </location>
</feature>
<accession>A0A7K9DGU8</accession>
<feature type="transmembrane region" description="Helical" evidence="13">
    <location>
        <begin position="185"/>
        <end position="214"/>
    </location>
</feature>
<dbReference type="GO" id="GO:0033038">
    <property type="term" value="F:bitter taste receptor activity"/>
    <property type="evidence" value="ECO:0007669"/>
    <property type="project" value="InterPro"/>
</dbReference>
<comment type="caution">
    <text evidence="14">The sequence shown here is derived from an EMBL/GenBank/DDBJ whole genome shotgun (WGS) entry which is preliminary data.</text>
</comment>
<feature type="transmembrane region" description="Helical" evidence="13">
    <location>
        <begin position="134"/>
        <end position="154"/>
    </location>
</feature>
<evidence type="ECO:0000256" key="10">
    <source>
        <dbReference type="ARBA" id="ARBA00023224"/>
    </source>
</evidence>
<feature type="transmembrane region" description="Helical" evidence="13">
    <location>
        <begin position="89"/>
        <end position="114"/>
    </location>
</feature>
<protein>
    <recommendedName>
        <fullName evidence="12">Taste receptor type 2</fullName>
    </recommendedName>
</protein>
<keyword evidence="7 12" id="KW-0297">G-protein coupled receptor</keyword>
<evidence type="ECO:0000256" key="6">
    <source>
        <dbReference type="ARBA" id="ARBA00022989"/>
    </source>
</evidence>
<evidence type="ECO:0000256" key="4">
    <source>
        <dbReference type="ARBA" id="ARBA00022606"/>
    </source>
</evidence>
<reference evidence="14 15" key="1">
    <citation type="submission" date="2019-09" db="EMBL/GenBank/DDBJ databases">
        <title>Bird 10,000 Genomes (B10K) Project - Family phase.</title>
        <authorList>
            <person name="Zhang G."/>
        </authorList>
    </citation>
    <scope>NUCLEOTIDE SEQUENCE [LARGE SCALE GENOMIC DNA]</scope>
    <source>
        <strain evidence="14">B10K-DU-001-23</strain>
        <tissue evidence="14">Muscle</tissue>
    </source>
</reference>
<dbReference type="Gene3D" id="1.20.1070.10">
    <property type="entry name" value="Rhodopsin 7-helix transmembrane proteins"/>
    <property type="match status" value="1"/>
</dbReference>
<keyword evidence="3 12" id="KW-0919">Taste</keyword>
<evidence type="ECO:0000313" key="14">
    <source>
        <dbReference type="EMBL" id="NXG63819.1"/>
    </source>
</evidence>
<keyword evidence="8 12" id="KW-0472">Membrane</keyword>
<evidence type="ECO:0000256" key="7">
    <source>
        <dbReference type="ARBA" id="ARBA00023040"/>
    </source>
</evidence>
<sequence length="316" mass="36246">SQHQLNVTTFNASAMAIISLQTFAGIWINAFMVSVLCLAWVRKKSPNSNEKILLFLGCSRFGYLCITWVYFFILKIYPSCFNVSPMQPLLVAIESFFNCSNLWVSAFLSVFYCIKIANFRHSFFIHLKVKIDRIVPWVLLGSVLLSLGLGILIYKTNDEALSDKINCTIIGNLWKENTDIRQHFFSLYVIIGFVFATAFTAVISSALLLLFSLWRHKHKMQTKSVNNISMDAHIKAMKYILSFLCIYSINFICLVLLLIYSLKNMKNQDVMMLLIAVFRHAFPAVHSLILIFSNPKLEKTLLRTLSCVKCKVCMRQ</sequence>
<evidence type="ECO:0000256" key="5">
    <source>
        <dbReference type="ARBA" id="ARBA00022692"/>
    </source>
</evidence>
<evidence type="ECO:0000256" key="9">
    <source>
        <dbReference type="ARBA" id="ARBA00023170"/>
    </source>
</evidence>
<comment type="subcellular location">
    <subcellularLocation>
        <location evidence="1 12">Membrane</location>
        <topology evidence="1 12">Multi-pass membrane protein</topology>
    </subcellularLocation>
</comment>
<keyword evidence="5 12" id="KW-0812">Transmembrane</keyword>
<evidence type="ECO:0000256" key="3">
    <source>
        <dbReference type="ARBA" id="ARBA00022480"/>
    </source>
</evidence>
<evidence type="ECO:0000256" key="2">
    <source>
        <dbReference type="ARBA" id="ARBA00007376"/>
    </source>
</evidence>
<dbReference type="PANTHER" id="PTHR11394:SF47">
    <property type="entry name" value="TASTE RECEPTOR TYPE 2 MEMBER 40"/>
    <property type="match status" value="1"/>
</dbReference>
<proteinExistence type="inferred from homology"/>
<dbReference type="FunFam" id="1.20.1070.10:FF:000055">
    <property type="entry name" value="Taste receptor type 2"/>
    <property type="match status" value="1"/>
</dbReference>
<dbReference type="Proteomes" id="UP000518305">
    <property type="component" value="Unassembled WGS sequence"/>
</dbReference>
<keyword evidence="6 13" id="KW-1133">Transmembrane helix</keyword>
<feature type="non-terminal residue" evidence="14">
    <location>
        <position position="1"/>
    </location>
</feature>
<name>A0A7K9DGU8_9AVES</name>
<keyword evidence="10 12" id="KW-0807">Transducer</keyword>
<organism evidence="14 15">
    <name type="scientific">Hemiprocne comata</name>
    <dbReference type="NCBI Taxonomy" id="243314"/>
    <lineage>
        <taxon>Eukaryota</taxon>
        <taxon>Metazoa</taxon>
        <taxon>Chordata</taxon>
        <taxon>Craniata</taxon>
        <taxon>Vertebrata</taxon>
        <taxon>Euteleostomi</taxon>
        <taxon>Archelosauria</taxon>
        <taxon>Archosauria</taxon>
        <taxon>Dinosauria</taxon>
        <taxon>Saurischia</taxon>
        <taxon>Theropoda</taxon>
        <taxon>Coelurosauria</taxon>
        <taxon>Aves</taxon>
        <taxon>Neognathae</taxon>
        <taxon>Neoaves</taxon>
        <taxon>Strisores</taxon>
        <taxon>Apodiformes</taxon>
        <taxon>Apodidae</taxon>
        <taxon>Hemiprocninae</taxon>
        <taxon>Hemiprocne</taxon>
    </lineage>
</organism>
<dbReference type="EMBL" id="VWZJ01010303">
    <property type="protein sequence ID" value="NXG63819.1"/>
    <property type="molecule type" value="Genomic_DNA"/>
</dbReference>
<gene>
    <name evidence="14" type="primary">Tas2r9_0</name>
    <name evidence="14" type="ORF">HEMCOM_R07246</name>
</gene>
<keyword evidence="4 12" id="KW-0716">Sensory transduction</keyword>